<dbReference type="AlphaFoldDB" id="A0A6J4I0E9"/>
<dbReference type="PANTHER" id="PTHR32322:SF2">
    <property type="entry name" value="EAMA DOMAIN-CONTAINING PROTEIN"/>
    <property type="match status" value="1"/>
</dbReference>
<protein>
    <submittedName>
        <fullName evidence="10">FIG00761799: membrane protein</fullName>
    </submittedName>
</protein>
<feature type="transmembrane region" description="Helical" evidence="7">
    <location>
        <begin position="71"/>
        <end position="93"/>
    </location>
</feature>
<gene>
    <name evidence="10" type="ORF">AVDCRST_MAG20-1520</name>
</gene>
<dbReference type="InterPro" id="IPR037185">
    <property type="entry name" value="EmrE-like"/>
</dbReference>
<evidence type="ECO:0000256" key="8">
    <source>
        <dbReference type="SAM" id="SignalP"/>
    </source>
</evidence>
<feature type="transmembrane region" description="Helical" evidence="7">
    <location>
        <begin position="153"/>
        <end position="172"/>
    </location>
</feature>
<evidence type="ECO:0000256" key="7">
    <source>
        <dbReference type="SAM" id="Phobius"/>
    </source>
</evidence>
<dbReference type="GO" id="GO:0016020">
    <property type="term" value="C:membrane"/>
    <property type="evidence" value="ECO:0007669"/>
    <property type="project" value="UniProtKB-SubCell"/>
</dbReference>
<keyword evidence="3 7" id="KW-0812">Transmembrane</keyword>
<feature type="transmembrane region" description="Helical" evidence="7">
    <location>
        <begin position="99"/>
        <end position="119"/>
    </location>
</feature>
<evidence type="ECO:0000259" key="9">
    <source>
        <dbReference type="Pfam" id="PF00892"/>
    </source>
</evidence>
<dbReference type="SUPFAM" id="SSF103481">
    <property type="entry name" value="Multidrug resistance efflux transporter EmrE"/>
    <property type="match status" value="2"/>
</dbReference>
<comment type="subcellular location">
    <subcellularLocation>
        <location evidence="1">Membrane</location>
        <topology evidence="1">Multi-pass membrane protein</topology>
    </subcellularLocation>
</comment>
<dbReference type="InterPro" id="IPR050638">
    <property type="entry name" value="AA-Vitamin_Transporters"/>
</dbReference>
<feature type="transmembrane region" description="Helical" evidence="7">
    <location>
        <begin position="38"/>
        <end position="59"/>
    </location>
</feature>
<comment type="similarity">
    <text evidence="2">Belongs to the EamA transporter family.</text>
</comment>
<evidence type="ECO:0000256" key="6">
    <source>
        <dbReference type="SAM" id="MobiDB-lite"/>
    </source>
</evidence>
<dbReference type="InterPro" id="IPR000620">
    <property type="entry name" value="EamA_dom"/>
</dbReference>
<keyword evidence="8" id="KW-0732">Signal</keyword>
<feature type="transmembrane region" description="Helical" evidence="7">
    <location>
        <begin position="255"/>
        <end position="275"/>
    </location>
</feature>
<feature type="domain" description="EamA" evidence="9">
    <location>
        <begin position="9"/>
        <end position="144"/>
    </location>
</feature>
<feature type="domain" description="EamA" evidence="9">
    <location>
        <begin position="155"/>
        <end position="297"/>
    </location>
</feature>
<feature type="chain" id="PRO_5026671197" evidence="8">
    <location>
        <begin position="29"/>
        <end position="334"/>
    </location>
</feature>
<evidence type="ECO:0000256" key="5">
    <source>
        <dbReference type="ARBA" id="ARBA00023136"/>
    </source>
</evidence>
<evidence type="ECO:0000256" key="4">
    <source>
        <dbReference type="ARBA" id="ARBA00022989"/>
    </source>
</evidence>
<sequence length="334" mass="33359">MEHRIAGRAGLALAVVSAATFGSSGAFATSLLDVGWSPGAAVTVRVLVAAAVLTVPALLQLRGRRQQLRAGWPTLAVYGVAAVAGAQLCYFMAIEHLSVAVALLLEYSGALLVVGWLWLRGGQRPRRLTVAGALLAVLGLVLVLDLLGDVELSLVGVLWGLGAAVGLAAYFVVSAATEDGLPPLVVACGGLGVGGTVLLAAGATGLLSFEATRADVTLLDAQVSWLVPVLGLSLVAAVVAYVTGIVAARVLGAKVASFVGLTEVLFAVGFAWLLLGEVLSPVQLVGGALVIAGIALVRLDELGPPASASATTGDTEDTGGATAPAAPVTALGRP</sequence>
<keyword evidence="5 7" id="KW-0472">Membrane</keyword>
<evidence type="ECO:0000313" key="10">
    <source>
        <dbReference type="EMBL" id="CAA9236904.1"/>
    </source>
</evidence>
<feature type="transmembrane region" description="Helical" evidence="7">
    <location>
        <begin position="281"/>
        <end position="299"/>
    </location>
</feature>
<dbReference type="PANTHER" id="PTHR32322">
    <property type="entry name" value="INNER MEMBRANE TRANSPORTER"/>
    <property type="match status" value="1"/>
</dbReference>
<dbReference type="Pfam" id="PF00892">
    <property type="entry name" value="EamA"/>
    <property type="match status" value="2"/>
</dbReference>
<keyword evidence="4 7" id="KW-1133">Transmembrane helix</keyword>
<proteinExistence type="inferred from homology"/>
<evidence type="ECO:0000256" key="1">
    <source>
        <dbReference type="ARBA" id="ARBA00004141"/>
    </source>
</evidence>
<evidence type="ECO:0000256" key="2">
    <source>
        <dbReference type="ARBA" id="ARBA00007362"/>
    </source>
</evidence>
<name>A0A6J4I0E9_9ACTN</name>
<organism evidence="10">
    <name type="scientific">uncultured Acidimicrobiales bacterium</name>
    <dbReference type="NCBI Taxonomy" id="310071"/>
    <lineage>
        <taxon>Bacteria</taxon>
        <taxon>Bacillati</taxon>
        <taxon>Actinomycetota</taxon>
        <taxon>Acidimicrobiia</taxon>
        <taxon>Acidimicrobiales</taxon>
        <taxon>environmental samples</taxon>
    </lineage>
</organism>
<accession>A0A6J4I0E9</accession>
<feature type="transmembrane region" description="Helical" evidence="7">
    <location>
        <begin position="225"/>
        <end position="248"/>
    </location>
</feature>
<feature type="signal peptide" evidence="8">
    <location>
        <begin position="1"/>
        <end position="28"/>
    </location>
</feature>
<feature type="region of interest" description="Disordered" evidence="6">
    <location>
        <begin position="307"/>
        <end position="334"/>
    </location>
</feature>
<reference evidence="10" key="1">
    <citation type="submission" date="2020-02" db="EMBL/GenBank/DDBJ databases">
        <authorList>
            <person name="Meier V. D."/>
        </authorList>
    </citation>
    <scope>NUCLEOTIDE SEQUENCE</scope>
    <source>
        <strain evidence="10">AVDCRST_MAG20</strain>
    </source>
</reference>
<feature type="transmembrane region" description="Helical" evidence="7">
    <location>
        <begin position="184"/>
        <end position="205"/>
    </location>
</feature>
<evidence type="ECO:0000256" key="3">
    <source>
        <dbReference type="ARBA" id="ARBA00022692"/>
    </source>
</evidence>
<feature type="transmembrane region" description="Helical" evidence="7">
    <location>
        <begin position="128"/>
        <end position="147"/>
    </location>
</feature>
<dbReference type="EMBL" id="CADCSY010000066">
    <property type="protein sequence ID" value="CAA9236904.1"/>
    <property type="molecule type" value="Genomic_DNA"/>
</dbReference>